<reference evidence="3 4" key="1">
    <citation type="submission" date="2023-03" db="EMBL/GenBank/DDBJ databases">
        <title>Draft genome sequence of Thalassotalea eurytherma JCM 18482T.</title>
        <authorList>
            <person name="Sawabe T."/>
        </authorList>
    </citation>
    <scope>NUCLEOTIDE SEQUENCE [LARGE SCALE GENOMIC DNA]</scope>
    <source>
        <strain evidence="3 4">JCM 18482</strain>
    </source>
</reference>
<accession>A0ABQ6H0X5</accession>
<dbReference type="Proteomes" id="UP001157133">
    <property type="component" value="Unassembled WGS sequence"/>
</dbReference>
<evidence type="ECO:0000259" key="2">
    <source>
        <dbReference type="Pfam" id="PF11893"/>
    </source>
</evidence>
<keyword evidence="1" id="KW-0812">Transmembrane</keyword>
<feature type="transmembrane region" description="Helical" evidence="1">
    <location>
        <begin position="21"/>
        <end position="39"/>
    </location>
</feature>
<feature type="domain" description="Inner membrane protein YejM N-terminal" evidence="2">
    <location>
        <begin position="7"/>
        <end position="251"/>
    </location>
</feature>
<gene>
    <name evidence="3" type="ORF">theurythT_13050</name>
</gene>
<dbReference type="PIRSF" id="PIRSF004950">
    <property type="entry name" value="Mmb_sulf_HI0842"/>
    <property type="match status" value="1"/>
</dbReference>
<proteinExistence type="predicted"/>
<dbReference type="RefSeq" id="WP_284207199.1">
    <property type="nucleotide sequence ID" value="NZ_BSSU01000006.1"/>
</dbReference>
<keyword evidence="1" id="KW-0472">Membrane</keyword>
<feature type="transmembrane region" description="Helical" evidence="1">
    <location>
        <begin position="59"/>
        <end position="81"/>
    </location>
</feature>
<feature type="transmembrane region" description="Helical" evidence="1">
    <location>
        <begin position="173"/>
        <end position="195"/>
    </location>
</feature>
<sequence length="558" mass="63737">MATIVSKDYSKKLLKLISWSHWFTFFNIAIAIICSVIYITSEPLPESLIGQVYLFTNWFSHMAFITFLAFLLIVFPITLLLPYTRFIRASASIVFTLFVMLLVLDGYIYSQLGYHINSSSSDQIFAVINGQIQANSRAFWFTAVVLCLSALSVQLVVSNYAWKHLEQLQKTRFAKYFIHTFVGAFVFSHVIHIWADANLEYDILRQDNVLPLSYPLTAKTTLTKYGLFDKNAYLERRTEPLKLSHDVPKYPELTQQCRTSGDASRVFLVLTKNDLTQKNINQFGQRTNQKTTKLLRHTDSASIDSAWFNLFYSLPTIYQQGVLAQQTSPVLFQALKQAQLNATYTQIGDRENSLPTWLSAEFTTTQSIDDISSFVQVERFKRIKPGLHVLYFDQADNYQYQVFVDALLLAQKQNRQQDIVFMSRIGNETLSDSLSMKPAMLITPHIKVKDVSERTNQMDVAPTLLSQWLSCDLPVKSYSVGKSFETVDSDRILANSNEKGIMVFDKDRSVFVDQNSNFQTFSQSLGEPIMDKSDFPLLIDGINFINQFANNAVHQTGK</sequence>
<keyword evidence="1" id="KW-1133">Transmembrane helix</keyword>
<organism evidence="3 4">
    <name type="scientific">Thalassotalea eurytherma</name>
    <dbReference type="NCBI Taxonomy" id="1144278"/>
    <lineage>
        <taxon>Bacteria</taxon>
        <taxon>Pseudomonadati</taxon>
        <taxon>Pseudomonadota</taxon>
        <taxon>Gammaproteobacteria</taxon>
        <taxon>Alteromonadales</taxon>
        <taxon>Colwelliaceae</taxon>
        <taxon>Thalassotalea</taxon>
    </lineage>
</organism>
<dbReference type="GO" id="GO:0016787">
    <property type="term" value="F:hydrolase activity"/>
    <property type="evidence" value="ECO:0007669"/>
    <property type="project" value="UniProtKB-KW"/>
</dbReference>
<evidence type="ECO:0000313" key="4">
    <source>
        <dbReference type="Proteomes" id="UP001157133"/>
    </source>
</evidence>
<keyword evidence="3" id="KW-0378">Hydrolase</keyword>
<keyword evidence="4" id="KW-1185">Reference proteome</keyword>
<feature type="transmembrane region" description="Helical" evidence="1">
    <location>
        <begin position="138"/>
        <end position="161"/>
    </location>
</feature>
<dbReference type="InterPro" id="IPR012159">
    <property type="entry name" value="YejM-like"/>
</dbReference>
<dbReference type="InterPro" id="IPR024588">
    <property type="entry name" value="YejM_N"/>
</dbReference>
<evidence type="ECO:0000313" key="3">
    <source>
        <dbReference type="EMBL" id="GLX81853.1"/>
    </source>
</evidence>
<protein>
    <submittedName>
        <fullName evidence="3">Hydrolase</fullName>
    </submittedName>
</protein>
<name>A0ABQ6H0X5_9GAMM</name>
<feature type="transmembrane region" description="Helical" evidence="1">
    <location>
        <begin position="93"/>
        <end position="110"/>
    </location>
</feature>
<dbReference type="EMBL" id="BSSU01000006">
    <property type="protein sequence ID" value="GLX81853.1"/>
    <property type="molecule type" value="Genomic_DNA"/>
</dbReference>
<dbReference type="Pfam" id="PF11893">
    <property type="entry name" value="DUF3413"/>
    <property type="match status" value="1"/>
</dbReference>
<comment type="caution">
    <text evidence="3">The sequence shown here is derived from an EMBL/GenBank/DDBJ whole genome shotgun (WGS) entry which is preliminary data.</text>
</comment>
<evidence type="ECO:0000256" key="1">
    <source>
        <dbReference type="SAM" id="Phobius"/>
    </source>
</evidence>